<comment type="subcellular location">
    <subcellularLocation>
        <location evidence="1 9">Cell membrane</location>
        <topology evidence="1 9">Multi-pass membrane protein</topology>
    </subcellularLocation>
</comment>
<feature type="transmembrane region" description="Helical" evidence="9">
    <location>
        <begin position="465"/>
        <end position="486"/>
    </location>
</feature>
<dbReference type="InterPro" id="IPR048634">
    <property type="entry name" value="SecD_SecF_C"/>
</dbReference>
<evidence type="ECO:0000256" key="5">
    <source>
        <dbReference type="ARBA" id="ARBA00022927"/>
    </source>
</evidence>
<keyword evidence="8 9" id="KW-0472">Membrane</keyword>
<feature type="transmembrane region" description="Helical" evidence="9">
    <location>
        <begin position="424"/>
        <end position="444"/>
    </location>
</feature>
<dbReference type="Pfam" id="PF02355">
    <property type="entry name" value="SecD_SecF_C"/>
    <property type="match status" value="1"/>
</dbReference>
<dbReference type="PANTHER" id="PTHR30081">
    <property type="entry name" value="PROTEIN-EXPORT MEMBRANE PROTEIN SEC"/>
    <property type="match status" value="1"/>
</dbReference>
<evidence type="ECO:0000313" key="13">
    <source>
        <dbReference type="EMBL" id="MDR6290105.1"/>
    </source>
</evidence>
<evidence type="ECO:0000259" key="10">
    <source>
        <dbReference type="Pfam" id="PF02355"/>
    </source>
</evidence>
<keyword evidence="2 9" id="KW-0813">Transport</keyword>
<comment type="caution">
    <text evidence="13">The sequence shown here is derived from an EMBL/GenBank/DDBJ whole genome shotgun (WGS) entry which is preliminary data.</text>
</comment>
<keyword evidence="5 9" id="KW-0653">Protein transport</keyword>
<keyword evidence="3 9" id="KW-1003">Cell membrane</keyword>
<evidence type="ECO:0000256" key="3">
    <source>
        <dbReference type="ARBA" id="ARBA00022475"/>
    </source>
</evidence>
<accession>A0ABU1JNA5</accession>
<gene>
    <name evidence="9" type="primary">secD</name>
    <name evidence="13" type="ORF">E9232_002626</name>
</gene>
<keyword evidence="7 9" id="KW-0811">Translocation</keyword>
<keyword evidence="6 9" id="KW-1133">Transmembrane helix</keyword>
<comment type="function">
    <text evidence="9">Part of the Sec protein translocase complex. Interacts with the SecYEG preprotein conducting channel. SecDF uses the proton motive force (PMF) to complete protein translocation after the ATP-dependent function of SecA.</text>
</comment>
<feature type="domain" description="SecDF P1 head subdomain" evidence="12">
    <location>
        <begin position="245"/>
        <end position="352"/>
    </location>
</feature>
<dbReference type="InterPro" id="IPR022813">
    <property type="entry name" value="SecD/SecF_arch_bac"/>
</dbReference>
<evidence type="ECO:0000259" key="11">
    <source>
        <dbReference type="Pfam" id="PF21760"/>
    </source>
</evidence>
<protein>
    <recommendedName>
        <fullName evidence="9">Protein translocase subunit SecD</fullName>
    </recommendedName>
</protein>
<dbReference type="Proteomes" id="UP001262410">
    <property type="component" value="Unassembled WGS sequence"/>
</dbReference>
<dbReference type="Gene3D" id="1.20.1640.10">
    <property type="entry name" value="Multidrug efflux transporter AcrB transmembrane domain"/>
    <property type="match status" value="1"/>
</dbReference>
<dbReference type="NCBIfam" id="TIGR00916">
    <property type="entry name" value="2A0604s01"/>
    <property type="match status" value="1"/>
</dbReference>
<keyword evidence="14" id="KW-1185">Reference proteome</keyword>
<comment type="caution">
    <text evidence="9">Lacks conserved residue(s) required for the propagation of feature annotation.</text>
</comment>
<evidence type="ECO:0000256" key="1">
    <source>
        <dbReference type="ARBA" id="ARBA00004651"/>
    </source>
</evidence>
<name>A0ABU1JNA5_9PROT</name>
<feature type="domain" description="Protein translocase subunit SecDF P1" evidence="11">
    <location>
        <begin position="162"/>
        <end position="220"/>
    </location>
</feature>
<dbReference type="InterPro" id="IPR005791">
    <property type="entry name" value="SecD"/>
</dbReference>
<evidence type="ECO:0000256" key="6">
    <source>
        <dbReference type="ARBA" id="ARBA00022989"/>
    </source>
</evidence>
<dbReference type="Pfam" id="PF22599">
    <property type="entry name" value="SecDF_P1_head"/>
    <property type="match status" value="1"/>
</dbReference>
<organism evidence="13 14">
    <name type="scientific">Inquilinus ginsengisoli</name>
    <dbReference type="NCBI Taxonomy" id="363840"/>
    <lineage>
        <taxon>Bacteria</taxon>
        <taxon>Pseudomonadati</taxon>
        <taxon>Pseudomonadota</taxon>
        <taxon>Alphaproteobacteria</taxon>
        <taxon>Rhodospirillales</taxon>
        <taxon>Rhodospirillaceae</taxon>
        <taxon>Inquilinus</taxon>
    </lineage>
</organism>
<dbReference type="Gene3D" id="3.30.70.3400">
    <property type="match status" value="1"/>
</dbReference>
<dbReference type="InterPro" id="IPR022646">
    <property type="entry name" value="SecD/SecF_CS"/>
</dbReference>
<dbReference type="InterPro" id="IPR048631">
    <property type="entry name" value="SecD_1st"/>
</dbReference>
<keyword evidence="4 9" id="KW-0812">Transmembrane</keyword>
<evidence type="ECO:0000256" key="9">
    <source>
        <dbReference type="HAMAP-Rule" id="MF_01463"/>
    </source>
</evidence>
<dbReference type="RefSeq" id="WP_309794555.1">
    <property type="nucleotide sequence ID" value="NZ_JAVDPW010000004.1"/>
</dbReference>
<feature type="transmembrane region" description="Helical" evidence="9">
    <location>
        <begin position="398"/>
        <end position="418"/>
    </location>
</feature>
<dbReference type="InterPro" id="IPR055344">
    <property type="entry name" value="SecD_SecF_C_bact"/>
</dbReference>
<dbReference type="SUPFAM" id="SSF82866">
    <property type="entry name" value="Multidrug efflux transporter AcrB transmembrane domain"/>
    <property type="match status" value="1"/>
</dbReference>
<dbReference type="EMBL" id="JAVDPW010000004">
    <property type="protein sequence ID" value="MDR6290105.1"/>
    <property type="molecule type" value="Genomic_DNA"/>
</dbReference>
<evidence type="ECO:0000256" key="7">
    <source>
        <dbReference type="ARBA" id="ARBA00023010"/>
    </source>
</evidence>
<evidence type="ECO:0000256" key="2">
    <source>
        <dbReference type="ARBA" id="ARBA00022448"/>
    </source>
</evidence>
<feature type="transmembrane region" description="Helical" evidence="9">
    <location>
        <begin position="498"/>
        <end position="519"/>
    </location>
</feature>
<reference evidence="13 14" key="1">
    <citation type="submission" date="2023-07" db="EMBL/GenBank/DDBJ databases">
        <title>Sorghum-associated microbial communities from plants grown in Nebraska, USA.</title>
        <authorList>
            <person name="Schachtman D."/>
        </authorList>
    </citation>
    <scope>NUCLEOTIDE SEQUENCE [LARGE SCALE GENOMIC DNA]</scope>
    <source>
        <strain evidence="13 14">584</strain>
    </source>
</reference>
<evidence type="ECO:0000256" key="4">
    <source>
        <dbReference type="ARBA" id="ARBA00022692"/>
    </source>
</evidence>
<evidence type="ECO:0000256" key="8">
    <source>
        <dbReference type="ARBA" id="ARBA00023136"/>
    </source>
</evidence>
<dbReference type="Pfam" id="PF07549">
    <property type="entry name" value="Sec_GG"/>
    <property type="match status" value="1"/>
</dbReference>
<comment type="similarity">
    <text evidence="9">Belongs to the SecD/SecF family. SecD subfamily.</text>
</comment>
<sequence>MMYFAPWKKVTIWVVCLLGVILSLPNILPRSTLDALPSWIPTRQINLGLDLRGGSYLLLEVDMKAVVDGRLNNIQDSIRGLLRRENIAYTDLAVKDRSVGFTLTDPSQADRVRTLLAENMQSGNVDPLASGQRDIDISVGSDGKAALTLTEVGLRDRETRAVEQSIEIVRRRVDESGTKEPLISRQGTSRILLQLPGEQNPDRIRRLLGQTAKMTFHLVSQDYQPGQPGPVPPDTEVLPLEDSRSAQPQSIAVKKRIEVDGANLIDARAGTNSQNGQWVVNFEFDSAGARRFGQVTQANTGRPFAIVLDDKVISAPRINEPILGGRGQISGNFTAQSANDLAVLLRAGALPAPLTIIEERTVGPDLGADAIQAGIIAVGVGFLLVITYMTAAYGLFGIFANIALIMNLVITLAVLSLLEATLTLPGIAGLLLTLGLSVDANILINERLHEETKRGRSPFSAMDAGFSRAFGTIFDANVTSLIKMGILYSLSSGPVRGFAVTTAIGILTSMFTAIVLVRFMMVGWIRRKRPTVLPVLRKA</sequence>
<dbReference type="Gene3D" id="3.30.1360.200">
    <property type="match status" value="1"/>
</dbReference>
<dbReference type="Pfam" id="PF21760">
    <property type="entry name" value="SecD_1st"/>
    <property type="match status" value="1"/>
</dbReference>
<evidence type="ECO:0000313" key="14">
    <source>
        <dbReference type="Proteomes" id="UP001262410"/>
    </source>
</evidence>
<proteinExistence type="inferred from homology"/>
<dbReference type="PANTHER" id="PTHR30081:SF1">
    <property type="entry name" value="PROTEIN TRANSLOCASE SUBUNIT SECD"/>
    <property type="match status" value="1"/>
</dbReference>
<dbReference type="NCBIfam" id="TIGR01129">
    <property type="entry name" value="secD"/>
    <property type="match status" value="1"/>
</dbReference>
<dbReference type="InterPro" id="IPR054384">
    <property type="entry name" value="SecDF_P1_head"/>
</dbReference>
<dbReference type="HAMAP" id="MF_01463_B">
    <property type="entry name" value="SecD_B"/>
    <property type="match status" value="1"/>
</dbReference>
<feature type="transmembrane region" description="Helical" evidence="9">
    <location>
        <begin position="370"/>
        <end position="391"/>
    </location>
</feature>
<feature type="domain" description="Protein export membrane protein SecD/SecF C-terminal" evidence="10">
    <location>
        <begin position="355"/>
        <end position="518"/>
    </location>
</feature>
<comment type="subunit">
    <text evidence="9">Forms a complex with SecF. Part of the essential Sec protein translocation apparatus which comprises SecA, SecYEG and auxiliary proteins SecDF-YajC and YidC.</text>
</comment>
<evidence type="ECO:0000259" key="12">
    <source>
        <dbReference type="Pfam" id="PF22599"/>
    </source>
</evidence>